<dbReference type="Proteomes" id="UP001420932">
    <property type="component" value="Unassembled WGS sequence"/>
</dbReference>
<dbReference type="AlphaFoldDB" id="A0AAP0PBE7"/>
<accession>A0AAP0PBE7</accession>
<sequence>MSELIKKLKGALSFKNPTPKLESSSSSEFLHDHKLKDYFLSSALAGLSSVILTLVGDCSLVLGAYLEACAGGSKAFEICDEPRKGVLGDYV</sequence>
<reference evidence="1 2" key="1">
    <citation type="submission" date="2024-01" db="EMBL/GenBank/DDBJ databases">
        <title>Genome assemblies of Stephania.</title>
        <authorList>
            <person name="Yang L."/>
        </authorList>
    </citation>
    <scope>NUCLEOTIDE SEQUENCE [LARGE SCALE GENOMIC DNA]</scope>
    <source>
        <strain evidence="1">YNDBR</strain>
        <tissue evidence="1">Leaf</tissue>
    </source>
</reference>
<gene>
    <name evidence="1" type="ORF">Syun_014040</name>
</gene>
<evidence type="ECO:0000313" key="1">
    <source>
        <dbReference type="EMBL" id="KAK9134710.1"/>
    </source>
</evidence>
<comment type="caution">
    <text evidence="1">The sequence shown here is derived from an EMBL/GenBank/DDBJ whole genome shotgun (WGS) entry which is preliminary data.</text>
</comment>
<proteinExistence type="predicted"/>
<protein>
    <submittedName>
        <fullName evidence="1">Uncharacterized protein</fullName>
    </submittedName>
</protein>
<evidence type="ECO:0000313" key="2">
    <source>
        <dbReference type="Proteomes" id="UP001420932"/>
    </source>
</evidence>
<organism evidence="1 2">
    <name type="scientific">Stephania yunnanensis</name>
    <dbReference type="NCBI Taxonomy" id="152371"/>
    <lineage>
        <taxon>Eukaryota</taxon>
        <taxon>Viridiplantae</taxon>
        <taxon>Streptophyta</taxon>
        <taxon>Embryophyta</taxon>
        <taxon>Tracheophyta</taxon>
        <taxon>Spermatophyta</taxon>
        <taxon>Magnoliopsida</taxon>
        <taxon>Ranunculales</taxon>
        <taxon>Menispermaceae</taxon>
        <taxon>Menispermoideae</taxon>
        <taxon>Cissampelideae</taxon>
        <taxon>Stephania</taxon>
    </lineage>
</organism>
<keyword evidence="2" id="KW-1185">Reference proteome</keyword>
<name>A0AAP0PBE7_9MAGN</name>
<dbReference type="EMBL" id="JBBNAF010000006">
    <property type="protein sequence ID" value="KAK9134710.1"/>
    <property type="molecule type" value="Genomic_DNA"/>
</dbReference>